<keyword evidence="3" id="KW-1185">Reference proteome</keyword>
<accession>A0A1M7DRH5</accession>
<sequence>MTLQQILDQIPHISNRNYWLVRTEGGKNYDSFLAGKFIGIGYNKITLEDIKAGNTRDEVGVTILANKIKKAYGEDEARPKHSARQLLKFAYEIKKGDIIMIPSENSEYIQFAEISNTIAFNELNNKFDCDLIKRKQIKLLRQVTKASLDPKLFKLMFSHHTITNADQYGEVIDKIINGIFVKEDHAHLVLEVQAKDDVKARSLFKMGDIALDLLDEFCEAEDLDYKSDDFDIKLAVQSPGFIEISGLGMGGIIILGIIIVAIAGGGFSLTYKKDLKTEIKSDGIIEKVRKFLTTRKNNDIKTELLKKHMDSLEIKDPKELIEILKQLDK</sequence>
<reference evidence="3" key="1">
    <citation type="submission" date="2016-11" db="EMBL/GenBank/DDBJ databases">
        <authorList>
            <person name="Varghese N."/>
            <person name="Submissions S."/>
        </authorList>
    </citation>
    <scope>NUCLEOTIDE SEQUENCE [LARGE SCALE GENOMIC DNA]</scope>
    <source>
        <strain evidence="3">DSM 24724</strain>
    </source>
</reference>
<protein>
    <submittedName>
        <fullName evidence="2">Uncharacterized protein</fullName>
    </submittedName>
</protein>
<feature type="transmembrane region" description="Helical" evidence="1">
    <location>
        <begin position="247"/>
        <end position="271"/>
    </location>
</feature>
<dbReference type="AlphaFoldDB" id="A0A1M7DRH5"/>
<name>A0A1M7DRH5_9FLAO</name>
<evidence type="ECO:0000313" key="3">
    <source>
        <dbReference type="Proteomes" id="UP000184028"/>
    </source>
</evidence>
<gene>
    <name evidence="2" type="ORF">SAMN05444484_102680</name>
</gene>
<keyword evidence="1" id="KW-0812">Transmembrane</keyword>
<proteinExistence type="predicted"/>
<dbReference type="RefSeq" id="WP_068842116.1">
    <property type="nucleotide sequence ID" value="NZ_FRBT01000002.1"/>
</dbReference>
<dbReference type="EMBL" id="FRBT01000002">
    <property type="protein sequence ID" value="SHL81769.1"/>
    <property type="molecule type" value="Genomic_DNA"/>
</dbReference>
<dbReference type="OrthoDB" id="2328079at2"/>
<keyword evidence="1" id="KW-0472">Membrane</keyword>
<keyword evidence="1" id="KW-1133">Transmembrane helix</keyword>
<dbReference type="STRING" id="946677.SAMN05444484_102680"/>
<organism evidence="2 3">
    <name type="scientific">Flavobacterium chilense</name>
    <dbReference type="NCBI Taxonomy" id="946677"/>
    <lineage>
        <taxon>Bacteria</taxon>
        <taxon>Pseudomonadati</taxon>
        <taxon>Bacteroidota</taxon>
        <taxon>Flavobacteriia</taxon>
        <taxon>Flavobacteriales</taxon>
        <taxon>Flavobacteriaceae</taxon>
        <taxon>Flavobacterium</taxon>
    </lineage>
</organism>
<evidence type="ECO:0000256" key="1">
    <source>
        <dbReference type="SAM" id="Phobius"/>
    </source>
</evidence>
<evidence type="ECO:0000313" key="2">
    <source>
        <dbReference type="EMBL" id="SHL81769.1"/>
    </source>
</evidence>
<dbReference type="Proteomes" id="UP000184028">
    <property type="component" value="Unassembled WGS sequence"/>
</dbReference>